<evidence type="ECO:0000259" key="1">
    <source>
        <dbReference type="Pfam" id="PF00651"/>
    </source>
</evidence>
<proteinExistence type="predicted"/>
<reference evidence="3" key="1">
    <citation type="submission" date="2018-05" db="EMBL/GenBank/DDBJ databases">
        <title>Draft genome sequence of Stemphylium lycopersici strain CIDEFI 213.</title>
        <authorList>
            <person name="Medina R."/>
            <person name="Franco M.E.E."/>
            <person name="Lucentini C.G."/>
            <person name="Saparrat M.C.N."/>
            <person name="Balatti P.A."/>
        </authorList>
    </citation>
    <scope>NUCLEOTIDE SEQUENCE [LARGE SCALE GENOMIC DNA]</scope>
    <source>
        <strain evidence="3">CIDEFI 213</strain>
    </source>
</reference>
<dbReference type="SUPFAM" id="SSF54695">
    <property type="entry name" value="POZ domain"/>
    <property type="match status" value="1"/>
</dbReference>
<organism evidence="2 3">
    <name type="scientific">Stemphylium lycopersici</name>
    <name type="common">Tomato gray leaf spot disease fungus</name>
    <name type="synonym">Thyrospora lycopersici</name>
    <dbReference type="NCBI Taxonomy" id="183478"/>
    <lineage>
        <taxon>Eukaryota</taxon>
        <taxon>Fungi</taxon>
        <taxon>Dikarya</taxon>
        <taxon>Ascomycota</taxon>
        <taxon>Pezizomycotina</taxon>
        <taxon>Dothideomycetes</taxon>
        <taxon>Pleosporomycetidae</taxon>
        <taxon>Pleosporales</taxon>
        <taxon>Pleosporineae</taxon>
        <taxon>Pleosporaceae</taxon>
        <taxon>Stemphylium</taxon>
    </lineage>
</organism>
<name>A0A364NEJ1_STELY</name>
<dbReference type="AlphaFoldDB" id="A0A364NEJ1"/>
<dbReference type="InterPro" id="IPR000210">
    <property type="entry name" value="BTB/POZ_dom"/>
</dbReference>
<keyword evidence="3" id="KW-1185">Reference proteome</keyword>
<evidence type="ECO:0000313" key="3">
    <source>
        <dbReference type="Proteomes" id="UP000249619"/>
    </source>
</evidence>
<dbReference type="OrthoDB" id="9997739at2759"/>
<dbReference type="STRING" id="183478.A0A364NEJ1"/>
<dbReference type="Gene3D" id="3.30.710.10">
    <property type="entry name" value="Potassium Channel Kv1.1, Chain A"/>
    <property type="match status" value="1"/>
</dbReference>
<feature type="domain" description="BTB" evidence="1">
    <location>
        <begin position="35"/>
        <end position="98"/>
    </location>
</feature>
<protein>
    <submittedName>
        <fullName evidence="2">BTB/POZ fold</fullName>
    </submittedName>
</protein>
<dbReference type="InterPro" id="IPR011333">
    <property type="entry name" value="SKP1/BTB/POZ_sf"/>
</dbReference>
<gene>
    <name evidence="2" type="ORF">DDE83_000960</name>
</gene>
<dbReference type="PANTHER" id="PTHR47843">
    <property type="entry name" value="BTB DOMAIN-CONTAINING PROTEIN-RELATED"/>
    <property type="match status" value="1"/>
</dbReference>
<dbReference type="Pfam" id="PF00651">
    <property type="entry name" value="BTB"/>
    <property type="match status" value="1"/>
</dbReference>
<dbReference type="EMBL" id="QGDH01000009">
    <property type="protein sequence ID" value="RAR15728.1"/>
    <property type="molecule type" value="Genomic_DNA"/>
</dbReference>
<dbReference type="Proteomes" id="UP000249619">
    <property type="component" value="Unassembled WGS sequence"/>
</dbReference>
<accession>A0A364NEJ1</accession>
<sequence>MSTPTTAPQHPRTMATKFSKIVNSKLFTFLIGEDMHPIVVHSCAIVALSLPLARLLRPDIEGAQTGTIEFPDLEPEDFERLCEYAYTGTFTSPKSHLVNACEMDIRRDFFLLSPRMAAWCCCSSGLNLQSRKEGLLRRFLALTFGNIVTGWEIARKAAFSPRDCEKLGLGNRDGDGSLYKAHWREDVGGVLLGYARLYVFADRYLIENLKQCALRRLRAYLVELDIFPVTRSGVTELVRYAYDNQCTHASVARGKMVPLRSMVVEFVALHLHVFNSFAEHEQLLREEGEYAVDLHDTIVQWLL</sequence>
<comment type="caution">
    <text evidence="2">The sequence shown here is derived from an EMBL/GenBank/DDBJ whole genome shotgun (WGS) entry which is preliminary data.</text>
</comment>
<evidence type="ECO:0000313" key="2">
    <source>
        <dbReference type="EMBL" id="RAR15728.1"/>
    </source>
</evidence>